<dbReference type="STRING" id="521098.Aaci_0893"/>
<proteinExistence type="predicted"/>
<dbReference type="AlphaFoldDB" id="C8WUU4"/>
<protein>
    <submittedName>
        <fullName evidence="2">Uncharacterized protein</fullName>
    </submittedName>
</protein>
<dbReference type="KEGG" id="aac:Aaci_0893"/>
<gene>
    <name evidence="2" type="ordered locus">Aaci_0893</name>
</gene>
<feature type="transmembrane region" description="Helical" evidence="1">
    <location>
        <begin position="72"/>
        <end position="101"/>
    </location>
</feature>
<sequence>MILHLLMLAVRDSVLLILDVFAACLLAFFAFSDVVNGPFSFLANGLVYMAAIAIPELMGLSCLWLMKTGYALSVSIVAEIVVLILAAFVGQVGLQAAMAFVKKHRTRDEE</sequence>
<dbReference type="EMBL" id="CP001727">
    <property type="protein sequence ID" value="ACV57933.1"/>
    <property type="molecule type" value="Genomic_DNA"/>
</dbReference>
<evidence type="ECO:0000313" key="2">
    <source>
        <dbReference type="EMBL" id="ACV57933.1"/>
    </source>
</evidence>
<feature type="transmembrane region" description="Helical" evidence="1">
    <location>
        <begin position="14"/>
        <end position="34"/>
    </location>
</feature>
<evidence type="ECO:0000313" key="3">
    <source>
        <dbReference type="Proteomes" id="UP000001917"/>
    </source>
</evidence>
<evidence type="ECO:0000256" key="1">
    <source>
        <dbReference type="SAM" id="Phobius"/>
    </source>
</evidence>
<organism evidence="2 3">
    <name type="scientific">Alicyclobacillus acidocaldarius subsp. acidocaldarius (strain ATCC 27009 / DSM 446 / BCRC 14685 / JCM 5260 / KCTC 1825 / NBRC 15652 / NCIMB 11725 / NRRL B-14509 / 104-IA)</name>
    <name type="common">Bacillus acidocaldarius</name>
    <dbReference type="NCBI Taxonomy" id="521098"/>
    <lineage>
        <taxon>Bacteria</taxon>
        <taxon>Bacillati</taxon>
        <taxon>Bacillota</taxon>
        <taxon>Bacilli</taxon>
        <taxon>Bacillales</taxon>
        <taxon>Alicyclobacillaceae</taxon>
        <taxon>Alicyclobacillus</taxon>
    </lineage>
</organism>
<keyword evidence="3" id="KW-1185">Reference proteome</keyword>
<dbReference type="Proteomes" id="UP000001917">
    <property type="component" value="Chromosome"/>
</dbReference>
<dbReference type="HOGENOM" id="CLU_2165621_0_0_9"/>
<reference evidence="2 3" key="2">
    <citation type="journal article" date="2010" name="Stand. Genomic Sci.">
        <title>Complete genome sequence of Alicyclobacillus acidocaldarius type strain (104-IA).</title>
        <authorList>
            <person name="Mavromatis K."/>
            <person name="Sikorski J."/>
            <person name="Lapidus A."/>
            <person name="Glavina Del Rio T."/>
            <person name="Copeland A."/>
            <person name="Tice H."/>
            <person name="Cheng J.F."/>
            <person name="Lucas S."/>
            <person name="Chen F."/>
            <person name="Nolan M."/>
            <person name="Bruce D."/>
            <person name="Goodwin L."/>
            <person name="Pitluck S."/>
            <person name="Ivanova N."/>
            <person name="Ovchinnikova G."/>
            <person name="Pati A."/>
            <person name="Chen A."/>
            <person name="Palaniappan K."/>
            <person name="Land M."/>
            <person name="Hauser L."/>
            <person name="Chang Y.J."/>
            <person name="Jeffries C.D."/>
            <person name="Chain P."/>
            <person name="Meincke L."/>
            <person name="Sims D."/>
            <person name="Chertkov O."/>
            <person name="Han C."/>
            <person name="Brettin T."/>
            <person name="Detter J.C."/>
            <person name="Wahrenburg C."/>
            <person name="Rohde M."/>
            <person name="Pukall R."/>
            <person name="Goker M."/>
            <person name="Bristow J."/>
            <person name="Eisen J.A."/>
            <person name="Markowitz V."/>
            <person name="Hugenholtz P."/>
            <person name="Klenk H.P."/>
            <person name="Kyrpides N.C."/>
        </authorList>
    </citation>
    <scope>NUCLEOTIDE SEQUENCE [LARGE SCALE GENOMIC DNA]</scope>
    <source>
        <strain evidence="3">ATCC 27009 / DSM 446 / BCRC 14685 / JCM 5260 / KCTC 1825 / NBRC 15652 / NCIMB 11725 / NRRL B-14509 / 104-IA</strain>
    </source>
</reference>
<keyword evidence="1" id="KW-0472">Membrane</keyword>
<keyword evidence="1" id="KW-0812">Transmembrane</keyword>
<accession>C8WUU4</accession>
<feature type="transmembrane region" description="Helical" evidence="1">
    <location>
        <begin position="46"/>
        <end position="66"/>
    </location>
</feature>
<reference evidence="3" key="1">
    <citation type="submission" date="2009-09" db="EMBL/GenBank/DDBJ databases">
        <title>The complete chromosome of Alicyclobacillus acidocaldarius subsp. acidocaldarius DSM 446.</title>
        <authorList>
            <consortium name="US DOE Joint Genome Institute (JGI-PGF)"/>
            <person name="Lucas S."/>
            <person name="Copeland A."/>
            <person name="Lapidus A."/>
            <person name="Glavina del Rio T."/>
            <person name="Dalin E."/>
            <person name="Tice H."/>
            <person name="Bruce D."/>
            <person name="Goodwin L."/>
            <person name="Pitluck S."/>
            <person name="Kyrpides N."/>
            <person name="Mavromatis K."/>
            <person name="Ivanova N."/>
            <person name="Ovchinnikova G."/>
            <person name="Chertkov O."/>
            <person name="Sims D."/>
            <person name="Brettin T."/>
            <person name="Detter J.C."/>
            <person name="Han C."/>
            <person name="Larimer F."/>
            <person name="Land M."/>
            <person name="Hauser L."/>
            <person name="Markowitz V."/>
            <person name="Cheng J.-F."/>
            <person name="Hugenholtz P."/>
            <person name="Woyke T."/>
            <person name="Wu D."/>
            <person name="Pukall R."/>
            <person name="Klenk H.-P."/>
            <person name="Eisen J.A."/>
        </authorList>
    </citation>
    <scope>NUCLEOTIDE SEQUENCE [LARGE SCALE GENOMIC DNA]</scope>
    <source>
        <strain evidence="3">ATCC 27009 / DSM 446 / BCRC 14685 / JCM 5260 / KCTC 1825 / NBRC 15652 / NCIMB 11725 / NRRL B-14509 / 104-IA</strain>
    </source>
</reference>
<keyword evidence="1" id="KW-1133">Transmembrane helix</keyword>
<name>C8WUU4_ALIAD</name>
<dbReference type="RefSeq" id="WP_012810287.1">
    <property type="nucleotide sequence ID" value="NC_013205.1"/>
</dbReference>